<dbReference type="Proteomes" id="UP000050640">
    <property type="component" value="Unplaced"/>
</dbReference>
<dbReference type="PROSITE" id="PS50092">
    <property type="entry name" value="TSP1"/>
    <property type="match status" value="1"/>
</dbReference>
<protein>
    <submittedName>
        <fullName evidence="2">Uncharacterized protein</fullName>
    </submittedName>
</protein>
<name>A0A0R3S0V2_9BILA</name>
<dbReference type="InterPro" id="IPR036383">
    <property type="entry name" value="TSP1_rpt_sf"/>
</dbReference>
<dbReference type="STRING" id="1147741.A0A0R3S0V2"/>
<keyword evidence="1" id="KW-1185">Reference proteome</keyword>
<organism evidence="1 2">
    <name type="scientific">Elaeophora elaphi</name>
    <dbReference type="NCBI Taxonomy" id="1147741"/>
    <lineage>
        <taxon>Eukaryota</taxon>
        <taxon>Metazoa</taxon>
        <taxon>Ecdysozoa</taxon>
        <taxon>Nematoda</taxon>
        <taxon>Chromadorea</taxon>
        <taxon>Rhabditida</taxon>
        <taxon>Spirurina</taxon>
        <taxon>Spiruromorpha</taxon>
        <taxon>Filarioidea</taxon>
        <taxon>Onchocercidae</taxon>
        <taxon>Elaeophora</taxon>
    </lineage>
</organism>
<evidence type="ECO:0000313" key="2">
    <source>
        <dbReference type="WBParaSite" id="EEL_0000827001-mRNA-1"/>
    </source>
</evidence>
<proteinExistence type="predicted"/>
<reference evidence="2" key="1">
    <citation type="submission" date="2017-02" db="UniProtKB">
        <authorList>
            <consortium name="WormBaseParasite"/>
        </authorList>
    </citation>
    <scope>IDENTIFICATION</scope>
</reference>
<dbReference type="InterPro" id="IPR000884">
    <property type="entry name" value="TSP1_rpt"/>
</dbReference>
<accession>A0A0R3S0V2</accession>
<evidence type="ECO:0000313" key="1">
    <source>
        <dbReference type="Proteomes" id="UP000050640"/>
    </source>
</evidence>
<dbReference type="Pfam" id="PF00090">
    <property type="entry name" value="TSP_1"/>
    <property type="match status" value="1"/>
</dbReference>
<dbReference type="AlphaFoldDB" id="A0A0R3S0V2"/>
<dbReference type="SUPFAM" id="SSF82895">
    <property type="entry name" value="TSP-1 type 1 repeat"/>
    <property type="match status" value="1"/>
</dbReference>
<dbReference type="Gene3D" id="2.20.100.10">
    <property type="entry name" value="Thrombospondin type-1 (TSP1) repeat"/>
    <property type="match status" value="1"/>
</dbReference>
<sequence>MVTTTLFCLFLLLNENEKVSNLKKFTLLNNELNYLATLSTWSKWGLWSACSVTCGGCGKQRRVRACYGKNQHCP</sequence>
<dbReference type="WBParaSite" id="EEL_0000827001-mRNA-1">
    <property type="protein sequence ID" value="EEL_0000827001-mRNA-1"/>
    <property type="gene ID" value="EEL_0000827001"/>
</dbReference>